<gene>
    <name evidence="18" type="ORF">AMOR_07670</name>
</gene>
<feature type="domain" description="UvrD-like helicase ATP-binding" evidence="16">
    <location>
        <begin position="4"/>
        <end position="443"/>
    </location>
</feature>
<dbReference type="Pfam" id="PF00580">
    <property type="entry name" value="UvrD-helicase"/>
    <property type="match status" value="1"/>
</dbReference>
<dbReference type="PANTHER" id="PTHR11070">
    <property type="entry name" value="UVRD / RECB / PCRA DNA HELICASE FAMILY MEMBER"/>
    <property type="match status" value="1"/>
</dbReference>
<evidence type="ECO:0000256" key="15">
    <source>
        <dbReference type="SAM" id="MobiDB-lite"/>
    </source>
</evidence>
<dbReference type="InterPro" id="IPR000212">
    <property type="entry name" value="DNA_helicase_UvrD/REP"/>
</dbReference>
<protein>
    <recommendedName>
        <fullName evidence="12">DNA 3'-5' helicase</fullName>
        <ecNumber evidence="12">5.6.2.4</ecNumber>
    </recommendedName>
</protein>
<feature type="region of interest" description="Disordered" evidence="15">
    <location>
        <begin position="647"/>
        <end position="700"/>
    </location>
</feature>
<feature type="compositionally biased region" description="Low complexity" evidence="15">
    <location>
        <begin position="649"/>
        <end position="666"/>
    </location>
</feature>
<dbReference type="InterPro" id="IPR011604">
    <property type="entry name" value="PDDEXK-like_dom_sf"/>
</dbReference>
<dbReference type="PANTHER" id="PTHR11070:SF55">
    <property type="entry name" value="DNA 3'-5' HELICASE"/>
    <property type="match status" value="1"/>
</dbReference>
<keyword evidence="7 14" id="KW-0067">ATP-binding</keyword>
<dbReference type="Gene3D" id="1.10.486.10">
    <property type="entry name" value="PCRA, domain 4"/>
    <property type="match status" value="1"/>
</dbReference>
<dbReference type="EC" id="5.6.2.4" evidence="12"/>
<dbReference type="PROSITE" id="PS51217">
    <property type="entry name" value="UVRD_HELICASE_CTER"/>
    <property type="match status" value="1"/>
</dbReference>
<dbReference type="PROSITE" id="PS51198">
    <property type="entry name" value="UVRD_HELICASE_ATP_BIND"/>
    <property type="match status" value="1"/>
</dbReference>
<evidence type="ECO:0000313" key="18">
    <source>
        <dbReference type="EMBL" id="BDG01771.1"/>
    </source>
</evidence>
<evidence type="ECO:0000256" key="4">
    <source>
        <dbReference type="ARBA" id="ARBA00022801"/>
    </source>
</evidence>
<organism evidence="18 19">
    <name type="scientific">Anaeromyxobacter oryzae</name>
    <dbReference type="NCBI Taxonomy" id="2918170"/>
    <lineage>
        <taxon>Bacteria</taxon>
        <taxon>Pseudomonadati</taxon>
        <taxon>Myxococcota</taxon>
        <taxon>Myxococcia</taxon>
        <taxon>Myxococcales</taxon>
        <taxon>Cystobacterineae</taxon>
        <taxon>Anaeromyxobacteraceae</taxon>
        <taxon>Anaeromyxobacter</taxon>
    </lineage>
</organism>
<evidence type="ECO:0000256" key="8">
    <source>
        <dbReference type="ARBA" id="ARBA00023125"/>
    </source>
</evidence>
<dbReference type="SUPFAM" id="SSF52540">
    <property type="entry name" value="P-loop containing nucleoside triphosphate hydrolases"/>
    <property type="match status" value="1"/>
</dbReference>
<evidence type="ECO:0000256" key="7">
    <source>
        <dbReference type="ARBA" id="ARBA00022840"/>
    </source>
</evidence>
<dbReference type="InterPro" id="IPR027417">
    <property type="entry name" value="P-loop_NTPase"/>
</dbReference>
<keyword evidence="8" id="KW-0238">DNA-binding</keyword>
<proteinExistence type="predicted"/>
<keyword evidence="10" id="KW-0413">Isomerase</keyword>
<evidence type="ECO:0000256" key="11">
    <source>
        <dbReference type="ARBA" id="ARBA00034617"/>
    </source>
</evidence>
<dbReference type="InterPro" id="IPR038726">
    <property type="entry name" value="PDDEXK_AddAB-type"/>
</dbReference>
<dbReference type="InterPro" id="IPR014016">
    <property type="entry name" value="UvrD-like_ATP-bd"/>
</dbReference>
<comment type="catalytic activity">
    <reaction evidence="11">
        <text>Couples ATP hydrolysis with the unwinding of duplex DNA by translocating in the 3'-5' direction.</text>
        <dbReference type="EC" id="5.6.2.4"/>
    </reaction>
</comment>
<dbReference type="Pfam" id="PF12705">
    <property type="entry name" value="PDDEXK_1"/>
    <property type="match status" value="1"/>
</dbReference>
<keyword evidence="1" id="KW-0540">Nuclease</keyword>
<feature type="binding site" evidence="14">
    <location>
        <begin position="25"/>
        <end position="32"/>
    </location>
    <ligand>
        <name>ATP</name>
        <dbReference type="ChEBI" id="CHEBI:30616"/>
    </ligand>
</feature>
<dbReference type="SUPFAM" id="SSF52980">
    <property type="entry name" value="Restriction endonuclease-like"/>
    <property type="match status" value="1"/>
</dbReference>
<keyword evidence="2 14" id="KW-0547">Nucleotide-binding</keyword>
<evidence type="ECO:0000256" key="6">
    <source>
        <dbReference type="ARBA" id="ARBA00022839"/>
    </source>
</evidence>
<dbReference type="RefSeq" id="WP_248358577.1">
    <property type="nucleotide sequence ID" value="NZ_AP025591.1"/>
</dbReference>
<feature type="domain" description="UvrD-like helicase C-terminal" evidence="17">
    <location>
        <begin position="459"/>
        <end position="813"/>
    </location>
</feature>
<name>A0ABN6MN49_9BACT</name>
<evidence type="ECO:0000256" key="9">
    <source>
        <dbReference type="ARBA" id="ARBA00023204"/>
    </source>
</evidence>
<dbReference type="Proteomes" id="UP001162891">
    <property type="component" value="Chromosome"/>
</dbReference>
<dbReference type="Pfam" id="PF13361">
    <property type="entry name" value="UvrD_C"/>
    <property type="match status" value="2"/>
</dbReference>
<dbReference type="EMBL" id="AP025591">
    <property type="protein sequence ID" value="BDG01771.1"/>
    <property type="molecule type" value="Genomic_DNA"/>
</dbReference>
<dbReference type="InterPro" id="IPR014017">
    <property type="entry name" value="DNA_helicase_UvrD-like_C"/>
</dbReference>
<keyword evidence="6" id="KW-0269">Exonuclease</keyword>
<evidence type="ECO:0000256" key="14">
    <source>
        <dbReference type="PROSITE-ProRule" id="PRU00560"/>
    </source>
</evidence>
<evidence type="ECO:0000256" key="10">
    <source>
        <dbReference type="ARBA" id="ARBA00023235"/>
    </source>
</evidence>
<evidence type="ECO:0000313" key="19">
    <source>
        <dbReference type="Proteomes" id="UP001162891"/>
    </source>
</evidence>
<evidence type="ECO:0000256" key="2">
    <source>
        <dbReference type="ARBA" id="ARBA00022741"/>
    </source>
</evidence>
<comment type="catalytic activity">
    <reaction evidence="13">
        <text>ATP + H2O = ADP + phosphate + H(+)</text>
        <dbReference type="Rhea" id="RHEA:13065"/>
        <dbReference type="ChEBI" id="CHEBI:15377"/>
        <dbReference type="ChEBI" id="CHEBI:15378"/>
        <dbReference type="ChEBI" id="CHEBI:30616"/>
        <dbReference type="ChEBI" id="CHEBI:43474"/>
        <dbReference type="ChEBI" id="CHEBI:456216"/>
        <dbReference type="EC" id="5.6.2.4"/>
    </reaction>
</comment>
<evidence type="ECO:0000256" key="5">
    <source>
        <dbReference type="ARBA" id="ARBA00022806"/>
    </source>
</evidence>
<dbReference type="Gene3D" id="3.40.50.300">
    <property type="entry name" value="P-loop containing nucleotide triphosphate hydrolases"/>
    <property type="match status" value="4"/>
</dbReference>
<keyword evidence="9" id="KW-0234">DNA repair</keyword>
<evidence type="ECO:0000259" key="17">
    <source>
        <dbReference type="PROSITE" id="PS51217"/>
    </source>
</evidence>
<evidence type="ECO:0000256" key="13">
    <source>
        <dbReference type="ARBA" id="ARBA00048988"/>
    </source>
</evidence>
<dbReference type="Gene3D" id="3.90.320.10">
    <property type="match status" value="1"/>
</dbReference>
<reference evidence="19" key="1">
    <citation type="journal article" date="2022" name="Int. J. Syst. Evol. Microbiol.">
        <title>Anaeromyxobacter oryzae sp. nov., Anaeromyxobacter diazotrophicus sp. nov. and Anaeromyxobacter paludicola sp. nov., isolated from paddy soils.</title>
        <authorList>
            <person name="Itoh H."/>
            <person name="Xu Z."/>
            <person name="Mise K."/>
            <person name="Masuda Y."/>
            <person name="Ushijima N."/>
            <person name="Hayakawa C."/>
            <person name="Shiratori Y."/>
            <person name="Senoo K."/>
        </authorList>
    </citation>
    <scope>NUCLEOTIDE SEQUENCE [LARGE SCALE GENOMIC DNA]</scope>
    <source>
        <strain evidence="19">Red232</strain>
    </source>
</reference>
<evidence type="ECO:0000259" key="16">
    <source>
        <dbReference type="PROSITE" id="PS51198"/>
    </source>
</evidence>
<keyword evidence="19" id="KW-1185">Reference proteome</keyword>
<evidence type="ECO:0000256" key="1">
    <source>
        <dbReference type="ARBA" id="ARBA00022722"/>
    </source>
</evidence>
<sequence length="1222" mass="127990">MSRPIVFGPAARALFELSAPTAVSAGAGSGKTTALVELCLRLLDGSALGTPCAPAEIVAITFTEKAAEELGERLRGAIAARARDAQAAAPGSAAAQAWLERLHALDRMAVGTIHGFCGRLLREHALEAGLDPDFEIADEERASGWLAAAAQAAVVAALDAGRPEARVLAAGLGASGARGGLPVVVAGLVRERSTRGDAGPLRTVAADTVAAAAARDRLLALAESVVNASGAASSPAARVLVDAVAAALRALEPGDRRDPLSVAALGRLATLGEAARGRILKADGPLRELKDELAAAVEAFLPAAAHVLAAPQEAELAAIVADAEARYATRKAAARAVDFDDLLVRARDLLRRVDALRPELRGRVRALLVDEYQDVNPVQQELFDVLARPDPAGPGPVLVAVGDLKQSIYRFRGADVAVFARLVRAFEAGAGRVLHLSENHRCAPAVLDLVNEIFVRALQPPPGAPPRDDEIAFGDRDRLVPTRPEGARPACELLVDDGDGSAAARREREARAIAARIGAIVSGAAGVAVRERRPDGGEAPRRPRSGDVAILFRRLTQIAPYERALRAAGIPYRLARGGGFYQAPEVRDVGELLAALADPSDAVAWAALLRSPACAVSDGTLLLLAQVGLGRLAWMEEGTLAAEVEGRVSGSTTATATHPPSHSTSPDPNPNANPRAVPGPRVPWPVGPGPTATPTEPPSAIPAAEWSRLLRLLSTFRGLHALRDRLPVDALLARAVEALDLDAALLAGPDGERRAVNLDKALALAMRFAEDGGTAAAFATHLRTQAARPPREPEAELEAADAVALLSVHQAKGLEWPVVFVPDLGARARNDGRRALLDGEGRLCSMLYAPAREEFVETVAVRAARDADRRSAAAESRRLLYVALTRARDHLVLSGEASNGAETWRGLVEAALAERPDLARRVPVEDAATDAAGPPVDGTVRVEPAASEPAAAPVLARPPVVAALQVAVTDLAEYARCPRRHLYARVLGVPEPRALAATPAADDPGRATARGTLAHAMLAEADLGAPPLERRAQLAAAAARRGYDPGAAGVRKILAEVARFSESPGGRALALAAREGRVDREVPFLLRLDGDGPPSVYLVGAVDALVRERRGEGLTVVDYKYATPRPGSAERYRLQLLAYVLAAARAHPGAKVRARLQFLRGDHRAIDVTPGAAELDRFARTAPRLAREALEGGGEQAPAALGRDEARCRAEGCGYVGRCYGK</sequence>
<keyword evidence="4 14" id="KW-0378">Hydrolase</keyword>
<evidence type="ECO:0000256" key="12">
    <source>
        <dbReference type="ARBA" id="ARBA00034808"/>
    </source>
</evidence>
<keyword evidence="5 14" id="KW-0347">Helicase</keyword>
<dbReference type="InterPro" id="IPR011335">
    <property type="entry name" value="Restrct_endonuc-II-like"/>
</dbReference>
<evidence type="ECO:0000256" key="3">
    <source>
        <dbReference type="ARBA" id="ARBA00022763"/>
    </source>
</evidence>
<keyword evidence="3" id="KW-0227">DNA damage</keyword>
<accession>A0ABN6MN49</accession>